<evidence type="ECO:0000313" key="7">
    <source>
        <dbReference type="Proteomes" id="UP000441330"/>
    </source>
</evidence>
<dbReference type="AlphaFoldDB" id="A0A414CIF2"/>
<dbReference type="PANTHER" id="PTHR43877:SF2">
    <property type="entry name" value="AMINOALKYLPHOSPHONATE N-ACETYLTRANSFERASE-RELATED"/>
    <property type="match status" value="1"/>
</dbReference>
<reference evidence="5 6" key="1">
    <citation type="submission" date="2018-08" db="EMBL/GenBank/DDBJ databases">
        <title>A genome reference for cultivated species of the human gut microbiota.</title>
        <authorList>
            <person name="Zou Y."/>
            <person name="Xue W."/>
            <person name="Luo G."/>
        </authorList>
    </citation>
    <scope>NUCLEOTIDE SEQUENCE [LARGE SCALE GENOMIC DNA]</scope>
    <source>
        <strain evidence="5 6">AM33-3BH</strain>
    </source>
</reference>
<dbReference type="InterPro" id="IPR000182">
    <property type="entry name" value="GNAT_dom"/>
</dbReference>
<sequence>MQIRKATMKDAEALLSLYEDLGYPTTASKLSRRLEMILSQPHYGCLLAERNGEILGFLGYAKLFFFEADGSYYRILALSVAKETRRQGIASRLIDELKKQAVKEGVEALALNSGLTAERNAAHQFYQAVGFEKVTAGFALHLKTQPK</sequence>
<comment type="caution">
    <text evidence="5">The sequence shown here is derived from an EMBL/GenBank/DDBJ whole genome shotgun (WGS) entry which is preliminary data.</text>
</comment>
<gene>
    <name evidence="5" type="ORF">DW820_05395</name>
    <name evidence="4" type="ORF">GMC94_02825</name>
</gene>
<keyword evidence="2" id="KW-0012">Acyltransferase</keyword>
<dbReference type="CDD" id="cd04301">
    <property type="entry name" value="NAT_SF"/>
    <property type="match status" value="1"/>
</dbReference>
<dbReference type="Proteomes" id="UP000285773">
    <property type="component" value="Unassembled WGS sequence"/>
</dbReference>
<organism evidence="5 6">
    <name type="scientific">Streptococcus parasanguinis</name>
    <dbReference type="NCBI Taxonomy" id="1318"/>
    <lineage>
        <taxon>Bacteria</taxon>
        <taxon>Bacillati</taxon>
        <taxon>Bacillota</taxon>
        <taxon>Bacilli</taxon>
        <taxon>Lactobacillales</taxon>
        <taxon>Streptococcaceae</taxon>
        <taxon>Streptococcus</taxon>
    </lineage>
</organism>
<dbReference type="Pfam" id="PF00583">
    <property type="entry name" value="Acetyltransf_1"/>
    <property type="match status" value="1"/>
</dbReference>
<reference evidence="4 7" key="2">
    <citation type="journal article" date="2019" name="Nat. Med.">
        <title>A library of human gut bacterial isolates paired with longitudinal multiomics data enables mechanistic microbiome research.</title>
        <authorList>
            <person name="Poyet M."/>
            <person name="Groussin M."/>
            <person name="Gibbons S.M."/>
            <person name="Avila-Pacheco J."/>
            <person name="Jiang X."/>
            <person name="Kearney S.M."/>
            <person name="Perrotta A.R."/>
            <person name="Berdy B."/>
            <person name="Zhao S."/>
            <person name="Lieberman T.D."/>
            <person name="Swanson P.K."/>
            <person name="Smith M."/>
            <person name="Roesemann S."/>
            <person name="Alexander J.E."/>
            <person name="Rich S.A."/>
            <person name="Livny J."/>
            <person name="Vlamakis H."/>
            <person name="Clish C."/>
            <person name="Bullock K."/>
            <person name="Deik A."/>
            <person name="Scott J."/>
            <person name="Pierce K.A."/>
            <person name="Xavier R.J."/>
            <person name="Alm E.J."/>
        </authorList>
    </citation>
    <scope>NUCLEOTIDE SEQUENCE [LARGE SCALE GENOMIC DNA]</scope>
    <source>
        <strain evidence="4 7">BIOML-A1</strain>
    </source>
</reference>
<keyword evidence="1 5" id="KW-0808">Transferase</keyword>
<dbReference type="PROSITE" id="PS51186">
    <property type="entry name" value="GNAT"/>
    <property type="match status" value="1"/>
</dbReference>
<dbReference type="RefSeq" id="WP_118095669.1">
    <property type="nucleotide sequence ID" value="NZ_CP134147.1"/>
</dbReference>
<proteinExistence type="predicted"/>
<evidence type="ECO:0000259" key="3">
    <source>
        <dbReference type="PROSITE" id="PS51186"/>
    </source>
</evidence>
<dbReference type="Gene3D" id="3.40.630.30">
    <property type="match status" value="1"/>
</dbReference>
<dbReference type="GO" id="GO:0016747">
    <property type="term" value="F:acyltransferase activity, transferring groups other than amino-acyl groups"/>
    <property type="evidence" value="ECO:0007669"/>
    <property type="project" value="InterPro"/>
</dbReference>
<dbReference type="SUPFAM" id="SSF55729">
    <property type="entry name" value="Acyl-CoA N-acyltransferases (Nat)"/>
    <property type="match status" value="1"/>
</dbReference>
<dbReference type="EMBL" id="QSIO01000002">
    <property type="protein sequence ID" value="RHC94777.1"/>
    <property type="molecule type" value="Genomic_DNA"/>
</dbReference>
<evidence type="ECO:0000313" key="5">
    <source>
        <dbReference type="EMBL" id="RHC94777.1"/>
    </source>
</evidence>
<evidence type="ECO:0000256" key="2">
    <source>
        <dbReference type="ARBA" id="ARBA00023315"/>
    </source>
</evidence>
<dbReference type="EMBL" id="WMZJ01000002">
    <property type="protein sequence ID" value="MTS53831.1"/>
    <property type="molecule type" value="Genomic_DNA"/>
</dbReference>
<dbReference type="InterPro" id="IPR050832">
    <property type="entry name" value="Bact_Acetyltransf"/>
</dbReference>
<evidence type="ECO:0000313" key="6">
    <source>
        <dbReference type="Proteomes" id="UP000285773"/>
    </source>
</evidence>
<evidence type="ECO:0000313" key="4">
    <source>
        <dbReference type="EMBL" id="MTS53831.1"/>
    </source>
</evidence>
<feature type="domain" description="N-acetyltransferase" evidence="3">
    <location>
        <begin position="1"/>
        <end position="147"/>
    </location>
</feature>
<name>A0A414CIF2_STRPA</name>
<protein>
    <submittedName>
        <fullName evidence="5">GNAT family N-acetyltransferase</fullName>
    </submittedName>
</protein>
<accession>A0A414CIF2</accession>
<dbReference type="PANTHER" id="PTHR43877">
    <property type="entry name" value="AMINOALKYLPHOSPHONATE N-ACETYLTRANSFERASE-RELATED-RELATED"/>
    <property type="match status" value="1"/>
</dbReference>
<dbReference type="InterPro" id="IPR016181">
    <property type="entry name" value="Acyl_CoA_acyltransferase"/>
</dbReference>
<evidence type="ECO:0000256" key="1">
    <source>
        <dbReference type="ARBA" id="ARBA00022679"/>
    </source>
</evidence>
<dbReference type="Proteomes" id="UP000441330">
    <property type="component" value="Unassembled WGS sequence"/>
</dbReference>